<dbReference type="Gene3D" id="3.10.580.10">
    <property type="entry name" value="CBS-domain"/>
    <property type="match status" value="2"/>
</dbReference>
<keyword evidence="15" id="KW-1185">Reference proteome</keyword>
<dbReference type="PANTHER" id="PTHR12064:SF97">
    <property type="entry name" value="METAL TRANSPORTER CNNM-5"/>
    <property type="match status" value="1"/>
</dbReference>
<evidence type="ECO:0000259" key="12">
    <source>
        <dbReference type="PROSITE" id="PS51371"/>
    </source>
</evidence>
<evidence type="ECO:0008006" key="16">
    <source>
        <dbReference type="Google" id="ProtNLM"/>
    </source>
</evidence>
<evidence type="ECO:0000256" key="7">
    <source>
        <dbReference type="ARBA" id="ARBA00023180"/>
    </source>
</evidence>
<evidence type="ECO:0000256" key="11">
    <source>
        <dbReference type="SAM" id="Phobius"/>
    </source>
</evidence>
<proteinExistence type="predicted"/>
<dbReference type="Pfam" id="PF01595">
    <property type="entry name" value="CNNM"/>
    <property type="match status" value="1"/>
</dbReference>
<evidence type="ECO:0000313" key="14">
    <source>
        <dbReference type="EMBL" id="KAK4558457.1"/>
    </source>
</evidence>
<dbReference type="InterPro" id="IPR000644">
    <property type="entry name" value="CBS_dom"/>
</dbReference>
<evidence type="ECO:0000259" key="13">
    <source>
        <dbReference type="PROSITE" id="PS51846"/>
    </source>
</evidence>
<dbReference type="SUPFAM" id="SSF54631">
    <property type="entry name" value="CBS-domain pair"/>
    <property type="match status" value="1"/>
</dbReference>
<dbReference type="InterPro" id="IPR002550">
    <property type="entry name" value="CNNM"/>
</dbReference>
<dbReference type="InterPro" id="IPR044751">
    <property type="entry name" value="Ion_transp-like_CBS"/>
</dbReference>
<dbReference type="InterPro" id="IPR045095">
    <property type="entry name" value="ACDP"/>
</dbReference>
<evidence type="ECO:0000256" key="9">
    <source>
        <dbReference type="PROSITE-ProRule" id="PRU01193"/>
    </source>
</evidence>
<evidence type="ECO:0000256" key="8">
    <source>
        <dbReference type="PROSITE-ProRule" id="PRU00703"/>
    </source>
</evidence>
<dbReference type="CDD" id="cd04590">
    <property type="entry name" value="CBS_pair_CorC_HlyC_assoc"/>
    <property type="match status" value="1"/>
</dbReference>
<dbReference type="Proteomes" id="UP001324115">
    <property type="component" value="Unassembled WGS sequence"/>
</dbReference>
<dbReference type="InterPro" id="IPR046342">
    <property type="entry name" value="CBS_dom_sf"/>
</dbReference>
<dbReference type="FunFam" id="3.10.580.10:FF:000057">
    <property type="entry name" value="DUF21 domain-containing protein At5g52790"/>
    <property type="match status" value="1"/>
</dbReference>
<name>A0AAN7DYX2_QUERU</name>
<comment type="caution">
    <text evidence="14">The sequence shown here is derived from an EMBL/GenBank/DDBJ whole genome shotgun (WGS) entry which is preliminary data.</text>
</comment>
<organism evidence="14 15">
    <name type="scientific">Quercus rubra</name>
    <name type="common">Northern red oak</name>
    <name type="synonym">Quercus borealis</name>
    <dbReference type="NCBI Taxonomy" id="3512"/>
    <lineage>
        <taxon>Eukaryota</taxon>
        <taxon>Viridiplantae</taxon>
        <taxon>Streptophyta</taxon>
        <taxon>Embryophyta</taxon>
        <taxon>Tracheophyta</taxon>
        <taxon>Spermatophyta</taxon>
        <taxon>Magnoliopsida</taxon>
        <taxon>eudicotyledons</taxon>
        <taxon>Gunneridae</taxon>
        <taxon>Pentapetalae</taxon>
        <taxon>rosids</taxon>
        <taxon>fabids</taxon>
        <taxon>Fagales</taxon>
        <taxon>Fagaceae</taxon>
        <taxon>Quercus</taxon>
    </lineage>
</organism>
<feature type="domain" description="CBS" evidence="12">
    <location>
        <begin position="228"/>
        <end position="290"/>
    </location>
</feature>
<dbReference type="GO" id="GO:0010960">
    <property type="term" value="P:magnesium ion homeostasis"/>
    <property type="evidence" value="ECO:0007669"/>
    <property type="project" value="InterPro"/>
</dbReference>
<dbReference type="GO" id="GO:0016020">
    <property type="term" value="C:membrane"/>
    <property type="evidence" value="ECO:0007669"/>
    <property type="project" value="UniProtKB-SubCell"/>
</dbReference>
<keyword evidence="6 9" id="KW-0472">Membrane</keyword>
<keyword evidence="7" id="KW-0325">Glycoprotein</keyword>
<dbReference type="FunFam" id="3.10.580.10:FF:000021">
    <property type="entry name" value="DUF21 domain-containing protein At4g14240-like"/>
    <property type="match status" value="1"/>
</dbReference>
<evidence type="ECO:0000256" key="1">
    <source>
        <dbReference type="ARBA" id="ARBA00004141"/>
    </source>
</evidence>
<feature type="domain" description="CNNM transmembrane" evidence="13">
    <location>
        <begin position="27"/>
        <end position="209"/>
    </location>
</feature>
<keyword evidence="2 9" id="KW-0812">Transmembrane</keyword>
<evidence type="ECO:0000256" key="6">
    <source>
        <dbReference type="ARBA" id="ARBA00023136"/>
    </source>
</evidence>
<accession>A0AAN7DYX2</accession>
<dbReference type="GO" id="GO:0005737">
    <property type="term" value="C:cytoplasm"/>
    <property type="evidence" value="ECO:0007669"/>
    <property type="project" value="TreeGrafter"/>
</dbReference>
<keyword evidence="3" id="KW-0677">Repeat</keyword>
<evidence type="ECO:0000256" key="10">
    <source>
        <dbReference type="SAM" id="MobiDB-lite"/>
    </source>
</evidence>
<keyword evidence="5 8" id="KW-0129">CBS domain</keyword>
<dbReference type="PROSITE" id="PS51846">
    <property type="entry name" value="CNNM"/>
    <property type="match status" value="1"/>
</dbReference>
<dbReference type="PROSITE" id="PS51371">
    <property type="entry name" value="CBS"/>
    <property type="match status" value="1"/>
</dbReference>
<dbReference type="AlphaFoldDB" id="A0AAN7DYX2"/>
<sequence>MMLTSMMMKMNSAANGIVFGAEDIRFGTPWWFVYAGISCFLVLFAGIMSGLTLGLMSLGLVDLEILQRSGTVTEKKQAAVILPVVQKQHQLLVTLLLGNACAMEALPIYLDKIFHPFVAILLSVTFVLAFGEIIPQAICSRYGLAVGANLVWLVRILMIICYPIAYPIGKVLDAVLGHNDALFRRAQLKALVSIHGQEAGKGGELTHDETTIISGALDLTEKTAEEAMTPIESTFSLDVNSKLDCREAIGKILARGHSRIPVYSGNPKNVIGLLLVKSLLTVRAETETPVSAVSIRRIPRVPSDMPLYDILNEFQKGSSHMAAVVKVKGKSKSPWPEGEKFEEEKVANGNSQVTVPFLTNRDDKSESVVVDIEKPPRPIINKQNIHKNGAVTSSLLSLSEDIEDGEVIGIITLEDVFEELLQEEIVDETDVYVDVHKRIRVAAAAAAAASSFTRPPSYRRLTGQKPAGGRSKQGQALKKVGEDDSNPMKFSESPKEPLLGNKR</sequence>
<feature type="region of interest" description="Disordered" evidence="10">
    <location>
        <begin position="453"/>
        <end position="503"/>
    </location>
</feature>
<protein>
    <recommendedName>
        <fullName evidence="16">CNNM transmembrane domain-containing protein</fullName>
    </recommendedName>
</protein>
<evidence type="ECO:0000313" key="15">
    <source>
        <dbReference type="Proteomes" id="UP001324115"/>
    </source>
</evidence>
<evidence type="ECO:0000256" key="4">
    <source>
        <dbReference type="ARBA" id="ARBA00022989"/>
    </source>
</evidence>
<dbReference type="EMBL" id="JAXUIC010000012">
    <property type="protein sequence ID" value="KAK4558457.1"/>
    <property type="molecule type" value="Genomic_DNA"/>
</dbReference>
<evidence type="ECO:0000256" key="2">
    <source>
        <dbReference type="ARBA" id="ARBA00022692"/>
    </source>
</evidence>
<feature type="transmembrane region" description="Helical" evidence="11">
    <location>
        <begin position="33"/>
        <end position="61"/>
    </location>
</feature>
<evidence type="ECO:0000256" key="5">
    <source>
        <dbReference type="ARBA" id="ARBA00023122"/>
    </source>
</evidence>
<dbReference type="GO" id="GO:0030026">
    <property type="term" value="P:intracellular manganese ion homeostasis"/>
    <property type="evidence" value="ECO:0007669"/>
    <property type="project" value="TreeGrafter"/>
</dbReference>
<evidence type="ECO:0000256" key="3">
    <source>
        <dbReference type="ARBA" id="ARBA00022737"/>
    </source>
</evidence>
<feature type="transmembrane region" description="Helical" evidence="11">
    <location>
        <begin position="116"/>
        <end position="135"/>
    </location>
</feature>
<gene>
    <name evidence="14" type="ORF">RGQ29_007983</name>
</gene>
<keyword evidence="4 9" id="KW-1133">Transmembrane helix</keyword>
<reference evidence="14 15" key="1">
    <citation type="journal article" date="2023" name="G3 (Bethesda)">
        <title>A haplotype-resolved chromosome-scale genome for Quercus rubra L. provides insights into the genetics of adaptive traits for red oak species.</title>
        <authorList>
            <person name="Kapoor B."/>
            <person name="Jenkins J."/>
            <person name="Schmutz J."/>
            <person name="Zhebentyayeva T."/>
            <person name="Kuelheim C."/>
            <person name="Coggeshall M."/>
            <person name="Heim C."/>
            <person name="Lasky J.R."/>
            <person name="Leites L."/>
            <person name="Islam-Faridi N."/>
            <person name="Romero-Severson J."/>
            <person name="DeLeo V.L."/>
            <person name="Lucas S.M."/>
            <person name="Lazic D."/>
            <person name="Gailing O."/>
            <person name="Carlson J."/>
            <person name="Staton M."/>
        </authorList>
    </citation>
    <scope>NUCLEOTIDE SEQUENCE [LARGE SCALE GENOMIC DNA]</scope>
    <source>
        <strain evidence="14">Pseudo-F2</strain>
    </source>
</reference>
<feature type="transmembrane region" description="Helical" evidence="11">
    <location>
        <begin position="142"/>
        <end position="165"/>
    </location>
</feature>
<comment type="subcellular location">
    <subcellularLocation>
        <location evidence="1">Membrane</location>
        <topology evidence="1">Multi-pass membrane protein</topology>
    </subcellularLocation>
</comment>
<dbReference type="PANTHER" id="PTHR12064">
    <property type="entry name" value="METAL TRANSPORTER CNNM"/>
    <property type="match status" value="1"/>
</dbReference>